<dbReference type="Proteomes" id="UP000199137">
    <property type="component" value="Unassembled WGS sequence"/>
</dbReference>
<sequence>MPTSRAGQRARSRSAAGLPAVTAKKVIDAAVKLTVERGLENWTLRQLAAAIGAYPAVVYYHVGDRDAVVCAVLDRVVGQLRLPDEKLEWQEWFVELLTGLREVLRKHPGTARRMASFGPSVAAATPTLDRGVRMLLDAGFGDESALAYTMLTTTACQYVALEDDRDCGLGLRLDNTEEYASYHDRADLPGMAAHGRAMRELLADPAAAAGHHPRLFDLAIRSCLDGLTCRLARSRG</sequence>
<name>A0A1I5Z6R1_9PSEU</name>
<keyword evidence="3" id="KW-0804">Transcription</keyword>
<keyword evidence="2 4" id="KW-0238">DNA-binding</keyword>
<evidence type="ECO:0000313" key="7">
    <source>
        <dbReference type="EMBL" id="SFQ52153.1"/>
    </source>
</evidence>
<organism evidence="7 8">
    <name type="scientific">Amycolatopsis rubida</name>
    <dbReference type="NCBI Taxonomy" id="112413"/>
    <lineage>
        <taxon>Bacteria</taxon>
        <taxon>Bacillati</taxon>
        <taxon>Actinomycetota</taxon>
        <taxon>Actinomycetes</taxon>
        <taxon>Pseudonocardiales</taxon>
        <taxon>Pseudonocardiaceae</taxon>
        <taxon>Amycolatopsis</taxon>
    </lineage>
</organism>
<keyword evidence="1" id="KW-0805">Transcription regulation</keyword>
<accession>A0A1I5Z6R1</accession>
<dbReference type="GO" id="GO:0045892">
    <property type="term" value="P:negative regulation of DNA-templated transcription"/>
    <property type="evidence" value="ECO:0007669"/>
    <property type="project" value="InterPro"/>
</dbReference>
<proteinExistence type="predicted"/>
<dbReference type="Pfam" id="PF00440">
    <property type="entry name" value="TetR_N"/>
    <property type="match status" value="1"/>
</dbReference>
<dbReference type="Gene3D" id="1.10.357.10">
    <property type="entry name" value="Tetracycline Repressor, domain 2"/>
    <property type="match status" value="1"/>
</dbReference>
<feature type="domain" description="HTH tetR-type" evidence="5">
    <location>
        <begin position="20"/>
        <end position="80"/>
    </location>
</feature>
<protein>
    <submittedName>
        <fullName evidence="7">Regulatory protein, tetR family</fullName>
    </submittedName>
    <submittedName>
        <fullName evidence="6">TetR family transcriptional regulator</fullName>
    </submittedName>
</protein>
<dbReference type="InterPro" id="IPR004111">
    <property type="entry name" value="Repressor_TetR_C"/>
</dbReference>
<dbReference type="SUPFAM" id="SSF48498">
    <property type="entry name" value="Tetracyclin repressor-like, C-terminal domain"/>
    <property type="match status" value="1"/>
</dbReference>
<dbReference type="SUPFAM" id="SSF46689">
    <property type="entry name" value="Homeodomain-like"/>
    <property type="match status" value="1"/>
</dbReference>
<dbReference type="InterPro" id="IPR009057">
    <property type="entry name" value="Homeodomain-like_sf"/>
</dbReference>
<dbReference type="PROSITE" id="PS50977">
    <property type="entry name" value="HTH_TETR_2"/>
    <property type="match status" value="1"/>
</dbReference>
<dbReference type="InterPro" id="IPR036271">
    <property type="entry name" value="Tet_transcr_reg_TetR-rel_C_sf"/>
</dbReference>
<dbReference type="EMBL" id="JAAGNC010000183">
    <property type="protein sequence ID" value="NEC60934.1"/>
    <property type="molecule type" value="Genomic_DNA"/>
</dbReference>
<evidence type="ECO:0000259" key="5">
    <source>
        <dbReference type="PROSITE" id="PS50977"/>
    </source>
</evidence>
<gene>
    <name evidence="6" type="ORF">G3I59_36395</name>
    <name evidence="7" type="ORF">SAMN05421854_11430</name>
</gene>
<dbReference type="OrthoDB" id="3173376at2"/>
<reference evidence="6 9" key="2">
    <citation type="submission" date="2020-01" db="EMBL/GenBank/DDBJ databases">
        <title>Insect and environment-associated Actinomycetes.</title>
        <authorList>
            <person name="Currrie C."/>
            <person name="Chevrette M."/>
            <person name="Carlson C."/>
            <person name="Stubbendieck R."/>
            <person name="Wendt-Pienkowski E."/>
        </authorList>
    </citation>
    <scope>NUCLEOTIDE SEQUENCE [LARGE SCALE GENOMIC DNA]</scope>
    <source>
        <strain evidence="6 9">SID8386</strain>
    </source>
</reference>
<dbReference type="GO" id="GO:0003677">
    <property type="term" value="F:DNA binding"/>
    <property type="evidence" value="ECO:0007669"/>
    <property type="project" value="UniProtKB-UniRule"/>
</dbReference>
<evidence type="ECO:0000313" key="8">
    <source>
        <dbReference type="Proteomes" id="UP000199137"/>
    </source>
</evidence>
<dbReference type="Pfam" id="PF02909">
    <property type="entry name" value="TetR_C_1"/>
    <property type="match status" value="1"/>
</dbReference>
<evidence type="ECO:0000256" key="3">
    <source>
        <dbReference type="ARBA" id="ARBA00023163"/>
    </source>
</evidence>
<dbReference type="EMBL" id="FOWC01000014">
    <property type="protein sequence ID" value="SFQ52153.1"/>
    <property type="molecule type" value="Genomic_DNA"/>
</dbReference>
<dbReference type="Proteomes" id="UP000470404">
    <property type="component" value="Unassembled WGS sequence"/>
</dbReference>
<dbReference type="AlphaFoldDB" id="A0A1I5Z6R1"/>
<reference evidence="7 8" key="1">
    <citation type="submission" date="2016-10" db="EMBL/GenBank/DDBJ databases">
        <authorList>
            <person name="de Groot N.N."/>
        </authorList>
    </citation>
    <scope>NUCLEOTIDE SEQUENCE [LARGE SCALE GENOMIC DNA]</scope>
    <source>
        <strain evidence="7 8">DSM 44637</strain>
    </source>
</reference>
<feature type="DNA-binding region" description="H-T-H motif" evidence="4">
    <location>
        <begin position="43"/>
        <end position="62"/>
    </location>
</feature>
<dbReference type="RefSeq" id="WP_067582873.1">
    <property type="nucleotide sequence ID" value="NZ_FOWC01000014.1"/>
</dbReference>
<keyword evidence="9" id="KW-1185">Reference proteome</keyword>
<evidence type="ECO:0000256" key="2">
    <source>
        <dbReference type="ARBA" id="ARBA00023125"/>
    </source>
</evidence>
<dbReference type="STRING" id="112413.SAMN05421854_11430"/>
<dbReference type="InterPro" id="IPR001647">
    <property type="entry name" value="HTH_TetR"/>
</dbReference>
<evidence type="ECO:0000313" key="6">
    <source>
        <dbReference type="EMBL" id="NEC60934.1"/>
    </source>
</evidence>
<evidence type="ECO:0000256" key="1">
    <source>
        <dbReference type="ARBA" id="ARBA00023015"/>
    </source>
</evidence>
<evidence type="ECO:0000256" key="4">
    <source>
        <dbReference type="PROSITE-ProRule" id="PRU00335"/>
    </source>
</evidence>
<evidence type="ECO:0000313" key="9">
    <source>
        <dbReference type="Proteomes" id="UP000470404"/>
    </source>
</evidence>